<gene>
    <name evidence="1" type="ORF">F3Y22_tig00111983pilonHSYRG00146</name>
</gene>
<name>A0A6A2YEJ1_HIBSY</name>
<protein>
    <recommendedName>
        <fullName evidence="3">Desiccation-related protein PCC13-62</fullName>
    </recommendedName>
</protein>
<keyword evidence="2" id="KW-1185">Reference proteome</keyword>
<evidence type="ECO:0008006" key="3">
    <source>
        <dbReference type="Google" id="ProtNLM"/>
    </source>
</evidence>
<evidence type="ECO:0000313" key="2">
    <source>
        <dbReference type="Proteomes" id="UP000436088"/>
    </source>
</evidence>
<dbReference type="PANTHER" id="PTHR31694">
    <property type="entry name" value="DESICCATION-LIKE PROTEIN"/>
    <property type="match status" value="1"/>
</dbReference>
<proteinExistence type="predicted"/>
<dbReference type="AlphaFoldDB" id="A0A6A2YEJ1"/>
<dbReference type="Proteomes" id="UP000436088">
    <property type="component" value="Unassembled WGS sequence"/>
</dbReference>
<dbReference type="PANTHER" id="PTHR31694:SF17">
    <property type="entry name" value="DESICCATION-RELATED PROTEIN PCC13-62-LIKE"/>
    <property type="match status" value="1"/>
</dbReference>
<comment type="caution">
    <text evidence="1">The sequence shown here is derived from an EMBL/GenBank/DDBJ whole genome shotgun (WGS) entry which is preliminary data.</text>
</comment>
<dbReference type="EMBL" id="VEPZ02001477">
    <property type="protein sequence ID" value="KAE8671304.1"/>
    <property type="molecule type" value="Genomic_DNA"/>
</dbReference>
<evidence type="ECO:0000313" key="1">
    <source>
        <dbReference type="EMBL" id="KAE8671304.1"/>
    </source>
</evidence>
<sequence length="281" mass="30272">MHAAGAGGEHVKESQLGCRDCLATYKVAESAWRPVLGCWGRAWHMQTSREAGDVVGRPEGMATYGHTPRINDIAPDLINGPAPIGVTSANVDIRTRRFIDESGLASLGHIRAIANITSLQTPLTMPQLDIRAQVFAKFIDVLNVTLDPPFNIYPNTDSFLSAAAYTSYLLKQYYAGIMPSILGNLGNVTTLLTAQIINQLGGCGVKDEGLTVPLPLGAETRTTNNVIPADVNTLSYKRTALEILRIVFITGNATRAGGFFPNGFVGTLYQRIVALNQSQEL</sequence>
<dbReference type="InterPro" id="IPR052965">
    <property type="entry name" value="Pigment-catalase-like"/>
</dbReference>
<accession>A0A6A2YEJ1</accession>
<reference evidence="1" key="1">
    <citation type="submission" date="2019-09" db="EMBL/GenBank/DDBJ databases">
        <title>Draft genome information of white flower Hibiscus syriacus.</title>
        <authorList>
            <person name="Kim Y.-M."/>
        </authorList>
    </citation>
    <scope>NUCLEOTIDE SEQUENCE [LARGE SCALE GENOMIC DNA]</scope>
    <source>
        <strain evidence="1">YM2019G1</strain>
    </source>
</reference>
<organism evidence="1 2">
    <name type="scientific">Hibiscus syriacus</name>
    <name type="common">Rose of Sharon</name>
    <dbReference type="NCBI Taxonomy" id="106335"/>
    <lineage>
        <taxon>Eukaryota</taxon>
        <taxon>Viridiplantae</taxon>
        <taxon>Streptophyta</taxon>
        <taxon>Embryophyta</taxon>
        <taxon>Tracheophyta</taxon>
        <taxon>Spermatophyta</taxon>
        <taxon>Magnoliopsida</taxon>
        <taxon>eudicotyledons</taxon>
        <taxon>Gunneridae</taxon>
        <taxon>Pentapetalae</taxon>
        <taxon>rosids</taxon>
        <taxon>malvids</taxon>
        <taxon>Malvales</taxon>
        <taxon>Malvaceae</taxon>
        <taxon>Malvoideae</taxon>
        <taxon>Hibiscus</taxon>
    </lineage>
</organism>